<dbReference type="SMART" id="SM00388">
    <property type="entry name" value="HisKA"/>
    <property type="match status" value="1"/>
</dbReference>
<dbReference type="PANTHER" id="PTHR43719">
    <property type="entry name" value="TWO-COMPONENT HISTIDINE KINASE"/>
    <property type="match status" value="1"/>
</dbReference>
<sequence length="773" mass="89855">MITGYLQIKRSKNQEEEIKKQIDKNSPSIVQNDLMQSQIKSQSKITILKSPKKCFTILLKDLPDEHKLKQYSNLTSFSRSQKISRSFGSSHNSMFQLYQNLINLFPYGLLILNQSQQINYINRKCEKILECHGSEQVLEKIKLCVNSAKMPEYGTEVTNRLLKKQLHYHALQQIVKKLQLHNFHTDVLDIILSPIKYFELLEQNDIHISKDLYQSFHQQIFIYEWYIKSELMIHNFQKKLKLIIIPTSMTNQQQEYFSAPSQIKSSSKSHFSQLNESENPVLLIIIKNITSKYKCQQLRDEQIIHHSLIKSFSHELRTPLNSCQQMLNLMKQQQSQNKFFQDYLDIAQCSITLLIHQINDILDYAAIQSYSFSYNISNFTINQIIDEIDYLYRLQMAKKRIEFKIEVSEQLIGKLISNDKQRITQLLVNLLNNSIKFTQEGGNICLSIIEVNILYINFIVKDNGIGIDEHKLYQIQNSLHDTIELGAVLKSNSGIKSPGLGLNIAAKLIEGLVESKDNQLIITSKKNKGTVVQFQVENHQQKNPLSSYFPNQQTEKLSFLGCHNQMQFEQDQIIKVSCENSREFQDRNSDTYNNTSRLNDCDKQPEIFLPISPCYFFNKDNQFETNNLNNHKATYFSPLLDSTCQKCIHILIVDDIPFNQIALQMILKEYKVESDQAFDGFQAIEMVQQKMQQHCQIYKLIFMDIEMPGIDGFQTSKNILEITSNQTFIVICSAYDTQENIKQGKNLGINTFLQKPVKQQELGVVLNMVFKNK</sequence>
<dbReference type="SMART" id="SM00387">
    <property type="entry name" value="HATPase_c"/>
    <property type="match status" value="1"/>
</dbReference>
<comment type="caution">
    <text evidence="5">The sequence shown here is derived from an EMBL/GenBank/DDBJ whole genome shotgun (WGS) entry which is preliminary data.</text>
</comment>
<dbReference type="CDD" id="cd00082">
    <property type="entry name" value="HisKA"/>
    <property type="match status" value="1"/>
</dbReference>
<dbReference type="InterPro" id="IPR003594">
    <property type="entry name" value="HATPase_dom"/>
</dbReference>
<dbReference type="PROSITE" id="PS50110">
    <property type="entry name" value="RESPONSE_REGULATORY"/>
    <property type="match status" value="1"/>
</dbReference>
<dbReference type="AlphaFoldDB" id="A0A8S1YHM5"/>
<dbReference type="InterPro" id="IPR001789">
    <property type="entry name" value="Sig_transdc_resp-reg_receiver"/>
</dbReference>
<evidence type="ECO:0000313" key="6">
    <source>
        <dbReference type="Proteomes" id="UP000683925"/>
    </source>
</evidence>
<dbReference type="OrthoDB" id="449244at2759"/>
<dbReference type="Pfam" id="PF02518">
    <property type="entry name" value="HATPase_c"/>
    <property type="match status" value="1"/>
</dbReference>
<dbReference type="InterPro" id="IPR005467">
    <property type="entry name" value="His_kinase_dom"/>
</dbReference>
<protein>
    <submittedName>
        <fullName evidence="5">Uncharacterized protein</fullName>
    </submittedName>
</protein>
<dbReference type="GO" id="GO:0000155">
    <property type="term" value="F:phosphorelay sensor kinase activity"/>
    <property type="evidence" value="ECO:0007669"/>
    <property type="project" value="InterPro"/>
</dbReference>
<dbReference type="CDD" id="cd17546">
    <property type="entry name" value="REC_hyHK_CKI1_RcsC-like"/>
    <property type="match status" value="1"/>
</dbReference>
<gene>
    <name evidence="5" type="ORF">POCTA_138.1.T1620116</name>
</gene>
<feature type="domain" description="Histidine kinase" evidence="3">
    <location>
        <begin position="311"/>
        <end position="540"/>
    </location>
</feature>
<evidence type="ECO:0000313" key="5">
    <source>
        <dbReference type="EMBL" id="CAD8213635.1"/>
    </source>
</evidence>
<dbReference type="Pfam" id="PF00512">
    <property type="entry name" value="HisKA"/>
    <property type="match status" value="1"/>
</dbReference>
<keyword evidence="1 2" id="KW-0597">Phosphoprotein</keyword>
<name>A0A8S1YHM5_PAROT</name>
<evidence type="ECO:0000259" key="3">
    <source>
        <dbReference type="PROSITE" id="PS50109"/>
    </source>
</evidence>
<dbReference type="PANTHER" id="PTHR43719:SF28">
    <property type="entry name" value="PEROXIDE STRESS-ACTIVATED HISTIDINE KINASE MAK1-RELATED"/>
    <property type="match status" value="1"/>
</dbReference>
<accession>A0A8S1YHM5</accession>
<dbReference type="EMBL" id="CAJJDP010000164">
    <property type="protein sequence ID" value="CAD8213635.1"/>
    <property type="molecule type" value="Genomic_DNA"/>
</dbReference>
<dbReference type="PROSITE" id="PS50109">
    <property type="entry name" value="HIS_KIN"/>
    <property type="match status" value="1"/>
</dbReference>
<dbReference type="Pfam" id="PF00072">
    <property type="entry name" value="Response_reg"/>
    <property type="match status" value="1"/>
</dbReference>
<dbReference type="InterPro" id="IPR050956">
    <property type="entry name" value="2C_system_His_kinase"/>
</dbReference>
<evidence type="ECO:0000259" key="4">
    <source>
        <dbReference type="PROSITE" id="PS50110"/>
    </source>
</evidence>
<dbReference type="Proteomes" id="UP000683925">
    <property type="component" value="Unassembled WGS sequence"/>
</dbReference>
<organism evidence="5 6">
    <name type="scientific">Paramecium octaurelia</name>
    <dbReference type="NCBI Taxonomy" id="43137"/>
    <lineage>
        <taxon>Eukaryota</taxon>
        <taxon>Sar</taxon>
        <taxon>Alveolata</taxon>
        <taxon>Ciliophora</taxon>
        <taxon>Intramacronucleata</taxon>
        <taxon>Oligohymenophorea</taxon>
        <taxon>Peniculida</taxon>
        <taxon>Parameciidae</taxon>
        <taxon>Paramecium</taxon>
    </lineage>
</organism>
<reference evidence="5" key="1">
    <citation type="submission" date="2021-01" db="EMBL/GenBank/DDBJ databases">
        <authorList>
            <consortium name="Genoscope - CEA"/>
            <person name="William W."/>
        </authorList>
    </citation>
    <scope>NUCLEOTIDE SEQUENCE</scope>
</reference>
<keyword evidence="6" id="KW-1185">Reference proteome</keyword>
<proteinExistence type="predicted"/>
<dbReference type="InterPro" id="IPR003661">
    <property type="entry name" value="HisK_dim/P_dom"/>
</dbReference>
<evidence type="ECO:0000256" key="1">
    <source>
        <dbReference type="ARBA" id="ARBA00022553"/>
    </source>
</evidence>
<feature type="modified residue" description="4-aspartylphosphate" evidence="2">
    <location>
        <position position="704"/>
    </location>
</feature>
<dbReference type="SMART" id="SM00448">
    <property type="entry name" value="REC"/>
    <property type="match status" value="1"/>
</dbReference>
<evidence type="ECO:0000256" key="2">
    <source>
        <dbReference type="PROSITE-ProRule" id="PRU00169"/>
    </source>
</evidence>
<feature type="domain" description="Response regulatory" evidence="4">
    <location>
        <begin position="649"/>
        <end position="770"/>
    </location>
</feature>